<evidence type="ECO:0000313" key="3">
    <source>
        <dbReference type="Proteomes" id="UP000639606"/>
    </source>
</evidence>
<keyword evidence="1" id="KW-0732">Signal</keyword>
<feature type="chain" id="PRO_5039622937" description="DUF4232 domain-containing protein" evidence="1">
    <location>
        <begin position="30"/>
        <end position="171"/>
    </location>
</feature>
<sequence>MNVFRKTLTAAALTSAALLAVAGTSAASAGNAQSANSDVPWCTDADLNVRAHDGHSPNSGSKLFIIELAAKEGVSCKIGGPLSNVRFFDAKGELDVALTVGRKPEYVEVPVNSQHSAVVYAATPSSGPSVTPTGISFDLPGKGQLAGKVKIAWPSDLRGPVTFGHISYWAS</sequence>
<name>A0A918AJN5_9PSEU</name>
<gene>
    <name evidence="2" type="ORF">GCM10010185_16550</name>
</gene>
<feature type="signal peptide" evidence="1">
    <location>
        <begin position="1"/>
        <end position="29"/>
    </location>
</feature>
<evidence type="ECO:0008006" key="4">
    <source>
        <dbReference type="Google" id="ProtNLM"/>
    </source>
</evidence>
<dbReference type="Proteomes" id="UP000639606">
    <property type="component" value="Unassembled WGS sequence"/>
</dbReference>
<evidence type="ECO:0000313" key="2">
    <source>
        <dbReference type="EMBL" id="GGP45457.1"/>
    </source>
</evidence>
<reference evidence="2" key="2">
    <citation type="submission" date="2020-09" db="EMBL/GenBank/DDBJ databases">
        <authorList>
            <person name="Sun Q."/>
            <person name="Ohkuma M."/>
        </authorList>
    </citation>
    <scope>NUCLEOTIDE SEQUENCE</scope>
    <source>
        <strain evidence="2">JCM 3313</strain>
    </source>
</reference>
<proteinExistence type="predicted"/>
<reference evidence="2" key="1">
    <citation type="journal article" date="2014" name="Int. J. Syst. Evol. Microbiol.">
        <title>Complete genome sequence of Corynebacterium casei LMG S-19264T (=DSM 44701T), isolated from a smear-ripened cheese.</title>
        <authorList>
            <consortium name="US DOE Joint Genome Institute (JGI-PGF)"/>
            <person name="Walter F."/>
            <person name="Albersmeier A."/>
            <person name="Kalinowski J."/>
            <person name="Ruckert C."/>
        </authorList>
    </citation>
    <scope>NUCLEOTIDE SEQUENCE</scope>
    <source>
        <strain evidence="2">JCM 3313</strain>
    </source>
</reference>
<organism evidence="2 3">
    <name type="scientific">Saccharothrix coeruleofusca</name>
    <dbReference type="NCBI Taxonomy" id="33919"/>
    <lineage>
        <taxon>Bacteria</taxon>
        <taxon>Bacillati</taxon>
        <taxon>Actinomycetota</taxon>
        <taxon>Actinomycetes</taxon>
        <taxon>Pseudonocardiales</taxon>
        <taxon>Pseudonocardiaceae</taxon>
        <taxon>Saccharothrix</taxon>
    </lineage>
</organism>
<keyword evidence="3" id="KW-1185">Reference proteome</keyword>
<dbReference type="EMBL" id="BMRG01000002">
    <property type="protein sequence ID" value="GGP45457.1"/>
    <property type="molecule type" value="Genomic_DNA"/>
</dbReference>
<comment type="caution">
    <text evidence="2">The sequence shown here is derived from an EMBL/GenBank/DDBJ whole genome shotgun (WGS) entry which is preliminary data.</text>
</comment>
<protein>
    <recommendedName>
        <fullName evidence="4">DUF4232 domain-containing protein</fullName>
    </recommendedName>
</protein>
<dbReference type="RefSeq" id="WP_189222528.1">
    <property type="nucleotide sequence ID" value="NZ_BMRG01000002.1"/>
</dbReference>
<accession>A0A918AJN5</accession>
<evidence type="ECO:0000256" key="1">
    <source>
        <dbReference type="SAM" id="SignalP"/>
    </source>
</evidence>
<dbReference type="AlphaFoldDB" id="A0A918AJN5"/>